<dbReference type="Pfam" id="PF13510">
    <property type="entry name" value="Fer2_4"/>
    <property type="match status" value="1"/>
</dbReference>
<dbReference type="Proteomes" id="UP001279642">
    <property type="component" value="Unassembled WGS sequence"/>
</dbReference>
<dbReference type="RefSeq" id="WP_320507976.1">
    <property type="nucleotide sequence ID" value="NZ_JAXCLW010000002.1"/>
</dbReference>
<evidence type="ECO:0000313" key="6">
    <source>
        <dbReference type="EMBL" id="MDY0882918.1"/>
    </source>
</evidence>
<dbReference type="SUPFAM" id="SSF51905">
    <property type="entry name" value="FAD/NAD(P)-binding domain"/>
    <property type="match status" value="1"/>
</dbReference>
<evidence type="ECO:0000256" key="2">
    <source>
        <dbReference type="ARBA" id="ARBA00023002"/>
    </source>
</evidence>
<dbReference type="Pfam" id="PF08669">
    <property type="entry name" value="GCV_T_C"/>
    <property type="match status" value="1"/>
</dbReference>
<dbReference type="PRINTS" id="PR00368">
    <property type="entry name" value="FADPNR"/>
</dbReference>
<sequence length="1007" mass="110044">MTAQKNRLGQGGRIDRTKPLRFTFDGKTYYGYQGDTLASALLANGVSLVGRSFKYHRPRGILSAGAEEPNALIQLGLGDRTEPNLRATQIELYDGLVAESQNRWPSLTTDFGAANSIFQKFIPSGFYYKTFMWPAKGWMFYEKFIRQAAGLGKGPTEQDPDRYDKLYASCDLLIIGAGPSGLAAALAAGRSGARVILVDEQQELGGSLLSERTAEVDGTSAADWVAGAVAELAAMPEVTLLSRTVAWAYYDHNSVSLMERVTDHLGPVAGAKQPRQRLWRVRAKEVILATGAIERPLVYSDNDRPGCMLASAARTYVNRYGSMPGQRAVIMTNNDGAYRAALDLSEAGVTVFAVVDLRSDPQGELVKAARAKGIEIITGHAITGVKGKLAVTGVDIMPLTADGKGVTSASRHIHCDLVLSSGGWQPTVHLHSQTRAKVVWSDDIQAFVPGNKLPGQNNRSIGGAHGVFGLADCLAEGHAAGSEGAARLGFGAQSGQAPSVSGEPAEGALLPVWIVPSDKPVGQGGKHFVDYQNDVTAADVMLAHREGYRSVEHLKRYTTMGMATDQGKTSNVNALAIMAGLRNVEIPSVGTTTFRPPYTPVTLGTFSGIDKGDFLDPIRKTAMHQWHEQHGAVFECVAQWHRPYYYPKLGETMHDAVNREVKAARTGVTIVDASTLGKIDIQGPDAAWFLNMVYTNAWTKLEPGRCRYGLMLGEDGMVFDDGVTSRISENHFHMTTTTGGAPRVMSWLEEWHQCEWPDKKVYFTSVTEQWSVMALNGPLSRKLLEELTTDIPLDDATFPFMSFKDGHLAGVPVRIFRISFTGELSFEVNCKPSHALHVWRALMQAGEKYDITPYGTEAMHVLRAEKGFIIVGQETDGTITPYDLGMDWIMAKSKTDFLGRRSLTREDTKRPDRKHLVGLLTDNPNEVLLEGGQIVAHVKDRPPMEMIGHVTSSYYSPNCNRSIALALVKNGRNRMGETVYLPYEGKVIPAKITEPKFFDSEGKRING</sequence>
<feature type="domain" description="GCVT N-terminal" evidence="3">
    <location>
        <begin position="623"/>
        <end position="894"/>
    </location>
</feature>
<dbReference type="Gene3D" id="3.50.50.60">
    <property type="entry name" value="FAD/NAD(P)-binding domain"/>
    <property type="match status" value="1"/>
</dbReference>
<dbReference type="InterPro" id="IPR036188">
    <property type="entry name" value="FAD/NAD-bd_sf"/>
</dbReference>
<dbReference type="SUPFAM" id="SSF103025">
    <property type="entry name" value="Folate-binding domain"/>
    <property type="match status" value="1"/>
</dbReference>
<comment type="caution">
    <text evidence="6">The sequence shown here is derived from an EMBL/GenBank/DDBJ whole genome shotgun (WGS) entry which is preliminary data.</text>
</comment>
<organism evidence="6 7">
    <name type="scientific">Dongia soli</name>
    <dbReference type="NCBI Taxonomy" id="600628"/>
    <lineage>
        <taxon>Bacteria</taxon>
        <taxon>Pseudomonadati</taxon>
        <taxon>Pseudomonadota</taxon>
        <taxon>Alphaproteobacteria</taxon>
        <taxon>Rhodospirillales</taxon>
        <taxon>Dongiaceae</taxon>
        <taxon>Dongia</taxon>
    </lineage>
</organism>
<proteinExistence type="inferred from homology"/>
<gene>
    <name evidence="6" type="ORF">SMD27_08685</name>
</gene>
<feature type="domain" description="Aminomethyltransferase C-terminal" evidence="4">
    <location>
        <begin position="914"/>
        <end position="999"/>
    </location>
</feature>
<dbReference type="Gene3D" id="1.10.10.1100">
    <property type="entry name" value="BFD-like [2Fe-2S]-binding domain"/>
    <property type="match status" value="1"/>
</dbReference>
<dbReference type="InterPro" id="IPR027266">
    <property type="entry name" value="TrmE/GcvT-like"/>
</dbReference>
<evidence type="ECO:0000259" key="4">
    <source>
        <dbReference type="Pfam" id="PF08669"/>
    </source>
</evidence>
<dbReference type="Pfam" id="PF17806">
    <property type="entry name" value="SO_alpha_A3"/>
    <property type="match status" value="1"/>
</dbReference>
<dbReference type="PANTHER" id="PTHR43757:SF2">
    <property type="entry name" value="AMINOMETHYLTRANSFERASE, MITOCHONDRIAL"/>
    <property type="match status" value="1"/>
</dbReference>
<dbReference type="InterPro" id="IPR006222">
    <property type="entry name" value="GCVT_N"/>
</dbReference>
<feature type="domain" description="SoxA A3" evidence="5">
    <location>
        <begin position="525"/>
        <end position="606"/>
    </location>
</feature>
<keyword evidence="7" id="KW-1185">Reference proteome</keyword>
<dbReference type="Pfam" id="PF01571">
    <property type="entry name" value="GCV_T"/>
    <property type="match status" value="1"/>
</dbReference>
<dbReference type="NCBIfam" id="TIGR01372">
    <property type="entry name" value="soxA"/>
    <property type="match status" value="1"/>
</dbReference>
<dbReference type="SUPFAM" id="SSF101790">
    <property type="entry name" value="Aminomethyltransferase beta-barrel domain"/>
    <property type="match status" value="1"/>
</dbReference>
<dbReference type="Gene3D" id="3.30.1360.120">
    <property type="entry name" value="Probable tRNA modification gtpase trme, domain 1"/>
    <property type="match status" value="1"/>
</dbReference>
<dbReference type="Pfam" id="PF12831">
    <property type="entry name" value="FAD_oxidored"/>
    <property type="match status" value="1"/>
</dbReference>
<dbReference type="InterPro" id="IPR028896">
    <property type="entry name" value="GcvT/YgfZ/DmdA"/>
</dbReference>
<evidence type="ECO:0000259" key="3">
    <source>
        <dbReference type="Pfam" id="PF01571"/>
    </source>
</evidence>
<protein>
    <submittedName>
        <fullName evidence="6">Sarcosine oxidase subunit alpha</fullName>
    </submittedName>
</protein>
<accession>A0ABU5EBS7</accession>
<dbReference type="EMBL" id="JAXCLW010000002">
    <property type="protein sequence ID" value="MDY0882918.1"/>
    <property type="molecule type" value="Genomic_DNA"/>
</dbReference>
<evidence type="ECO:0000256" key="1">
    <source>
        <dbReference type="ARBA" id="ARBA00008609"/>
    </source>
</evidence>
<dbReference type="PIRSF" id="PIRSF037980">
    <property type="entry name" value="SoxA"/>
    <property type="match status" value="1"/>
</dbReference>
<dbReference type="InterPro" id="IPR006277">
    <property type="entry name" value="Sarcosine_oxidase_asu"/>
</dbReference>
<dbReference type="InterPro" id="IPR041117">
    <property type="entry name" value="SoxA_A3"/>
</dbReference>
<reference evidence="6 7" key="1">
    <citation type="journal article" date="2016" name="Antonie Van Leeuwenhoek">
        <title>Dongia soli sp. nov., isolated from soil from Dokdo, Korea.</title>
        <authorList>
            <person name="Kim D.U."/>
            <person name="Lee H."/>
            <person name="Kim H."/>
            <person name="Kim S.G."/>
            <person name="Ka J.O."/>
        </authorList>
    </citation>
    <scope>NUCLEOTIDE SEQUENCE [LARGE SCALE GENOMIC DNA]</scope>
    <source>
        <strain evidence="6 7">D78</strain>
    </source>
</reference>
<dbReference type="InterPro" id="IPR041854">
    <property type="entry name" value="BFD-like_2Fe2S-bd_dom_sf"/>
</dbReference>
<dbReference type="PANTHER" id="PTHR43757">
    <property type="entry name" value="AMINOMETHYLTRANSFERASE"/>
    <property type="match status" value="1"/>
</dbReference>
<dbReference type="Gene3D" id="3.10.20.440">
    <property type="entry name" value="2Fe-2S iron-sulphur cluster binding domain, sarcosine oxidase, alpha subunit, N-terminal domain"/>
    <property type="match status" value="1"/>
</dbReference>
<dbReference type="InterPro" id="IPR013977">
    <property type="entry name" value="GcvT_C"/>
</dbReference>
<name>A0ABU5EBS7_9PROT</name>
<dbReference type="PRINTS" id="PR00469">
    <property type="entry name" value="PNDRDTASEII"/>
</dbReference>
<evidence type="ECO:0000259" key="5">
    <source>
        <dbReference type="Pfam" id="PF17806"/>
    </source>
</evidence>
<dbReference type="InterPro" id="IPR029043">
    <property type="entry name" value="GcvT/YgfZ_C"/>
</dbReference>
<evidence type="ECO:0000313" key="7">
    <source>
        <dbReference type="Proteomes" id="UP001279642"/>
    </source>
</evidence>
<keyword evidence="2" id="KW-0560">Oxidoreductase</keyword>
<comment type="similarity">
    <text evidence="1">Belongs to the GcvT family.</text>
</comment>
<dbReference type="InterPro" id="IPR042204">
    <property type="entry name" value="2Fe-2S-bd_N"/>
</dbReference>